<reference evidence="2" key="1">
    <citation type="submission" date="2017-04" db="EMBL/GenBank/DDBJ databases">
        <authorList>
            <person name="Varghese N."/>
            <person name="Submissions S."/>
        </authorList>
    </citation>
    <scope>NUCLEOTIDE SEQUENCE [LARGE SCALE GENOMIC DNA]</scope>
    <source>
        <strain evidence="2">LMG 29540</strain>
    </source>
</reference>
<keyword evidence="2" id="KW-1185">Reference proteome</keyword>
<organism evidence="1 2">
    <name type="scientific">Paraburkholderia susongensis</name>
    <dbReference type="NCBI Taxonomy" id="1515439"/>
    <lineage>
        <taxon>Bacteria</taxon>
        <taxon>Pseudomonadati</taxon>
        <taxon>Pseudomonadota</taxon>
        <taxon>Betaproteobacteria</taxon>
        <taxon>Burkholderiales</taxon>
        <taxon>Burkholderiaceae</taxon>
        <taxon>Paraburkholderia</taxon>
    </lineage>
</organism>
<dbReference type="EMBL" id="FXAT01000013">
    <property type="protein sequence ID" value="SMG59570.1"/>
    <property type="molecule type" value="Genomic_DNA"/>
</dbReference>
<evidence type="ECO:0000313" key="1">
    <source>
        <dbReference type="EMBL" id="SMG59570.1"/>
    </source>
</evidence>
<accession>A0A1X7M0T0</accession>
<protein>
    <submittedName>
        <fullName evidence="1">Uncharacterized protein</fullName>
    </submittedName>
</protein>
<gene>
    <name evidence="1" type="ORF">SAMN06265784_113122</name>
</gene>
<evidence type="ECO:0000313" key="2">
    <source>
        <dbReference type="Proteomes" id="UP000193228"/>
    </source>
</evidence>
<proteinExistence type="predicted"/>
<sequence>MMTYHALKNGQLCFIEEPCILLGCTIGRGIHYPLSFFKKTDVGVTEACFP</sequence>
<dbReference type="Proteomes" id="UP000193228">
    <property type="component" value="Unassembled WGS sequence"/>
</dbReference>
<dbReference type="AlphaFoldDB" id="A0A1X7M0T0"/>
<name>A0A1X7M0T0_9BURK</name>